<keyword evidence="4 10" id="KW-0963">Cytoplasm</keyword>
<dbReference type="GO" id="GO:0005524">
    <property type="term" value="F:ATP binding"/>
    <property type="evidence" value="ECO:0007669"/>
    <property type="project" value="UniProtKB-UniRule"/>
</dbReference>
<dbReference type="SUPFAM" id="SSF52374">
    <property type="entry name" value="Nucleotidylyl transferase"/>
    <property type="match status" value="1"/>
</dbReference>
<dbReference type="CDD" id="cd00808">
    <property type="entry name" value="GluRS_core"/>
    <property type="match status" value="1"/>
</dbReference>
<dbReference type="FunFam" id="3.40.50.620:FF:000007">
    <property type="entry name" value="Glutamate--tRNA ligase"/>
    <property type="match status" value="1"/>
</dbReference>
<dbReference type="GO" id="GO:0006424">
    <property type="term" value="P:glutamyl-tRNA aminoacylation"/>
    <property type="evidence" value="ECO:0007669"/>
    <property type="project" value="UniProtKB-UniRule"/>
</dbReference>
<gene>
    <name evidence="10" type="primary">gltX</name>
    <name evidence="13" type="ORF">HY076_02640</name>
</gene>
<dbReference type="Pfam" id="PF19269">
    <property type="entry name" value="Anticodon_2"/>
    <property type="match status" value="1"/>
</dbReference>
<keyword evidence="7 10" id="KW-0067">ATP-binding</keyword>
<dbReference type="GO" id="GO:0005829">
    <property type="term" value="C:cytosol"/>
    <property type="evidence" value="ECO:0007669"/>
    <property type="project" value="TreeGrafter"/>
</dbReference>
<dbReference type="PRINTS" id="PR00987">
    <property type="entry name" value="TRNASYNTHGLU"/>
</dbReference>
<dbReference type="GO" id="GO:0004818">
    <property type="term" value="F:glutamate-tRNA ligase activity"/>
    <property type="evidence" value="ECO:0007669"/>
    <property type="project" value="UniProtKB-UniRule"/>
</dbReference>
<evidence type="ECO:0000256" key="5">
    <source>
        <dbReference type="ARBA" id="ARBA00022598"/>
    </source>
</evidence>
<feature type="domain" description="Glutamyl/glutaminyl-tRNA synthetase class Ib catalytic" evidence="11">
    <location>
        <begin position="3"/>
        <end position="319"/>
    </location>
</feature>
<comment type="catalytic activity">
    <reaction evidence="10">
        <text>tRNA(Glu) + L-glutamate + ATP = L-glutamyl-tRNA(Glu) + AMP + diphosphate</text>
        <dbReference type="Rhea" id="RHEA:23540"/>
        <dbReference type="Rhea" id="RHEA-COMP:9663"/>
        <dbReference type="Rhea" id="RHEA-COMP:9680"/>
        <dbReference type="ChEBI" id="CHEBI:29985"/>
        <dbReference type="ChEBI" id="CHEBI:30616"/>
        <dbReference type="ChEBI" id="CHEBI:33019"/>
        <dbReference type="ChEBI" id="CHEBI:78442"/>
        <dbReference type="ChEBI" id="CHEBI:78520"/>
        <dbReference type="ChEBI" id="CHEBI:456215"/>
        <dbReference type="EC" id="6.1.1.17"/>
    </reaction>
</comment>
<dbReference type="Gene3D" id="1.10.10.350">
    <property type="match status" value="1"/>
</dbReference>
<evidence type="ECO:0000256" key="8">
    <source>
        <dbReference type="ARBA" id="ARBA00022917"/>
    </source>
</evidence>
<feature type="short sequence motif" description="'KMSKS' region" evidence="10">
    <location>
        <begin position="250"/>
        <end position="254"/>
    </location>
</feature>
<dbReference type="GO" id="GO:0000049">
    <property type="term" value="F:tRNA binding"/>
    <property type="evidence" value="ECO:0007669"/>
    <property type="project" value="InterPro"/>
</dbReference>
<dbReference type="InterPro" id="IPR020751">
    <property type="entry name" value="aa-tRNA-synth_I_codon-bd_sub2"/>
</dbReference>
<comment type="function">
    <text evidence="10">Catalyzes the attachment of glutamate to tRNA(Glu) in a two-step reaction: glutamate is first activated by ATP to form Glu-AMP and then transferred to the acceptor end of tRNA(Glu).</text>
</comment>
<dbReference type="InterPro" id="IPR020058">
    <property type="entry name" value="Glu/Gln-tRNA-synth_Ib_cat-dom"/>
</dbReference>
<name>A0A9D6QJD9_UNCEI</name>
<feature type="domain" description="Aminoacyl-tRNA synthetase class I anticodon-binding" evidence="12">
    <location>
        <begin position="341"/>
        <end position="477"/>
    </location>
</feature>
<organism evidence="13 14">
    <name type="scientific">Eiseniibacteriota bacterium</name>
    <dbReference type="NCBI Taxonomy" id="2212470"/>
    <lineage>
        <taxon>Bacteria</taxon>
        <taxon>Candidatus Eiseniibacteriota</taxon>
    </lineage>
</organism>
<reference evidence="13" key="1">
    <citation type="submission" date="2020-07" db="EMBL/GenBank/DDBJ databases">
        <title>Huge and variable diversity of episymbiotic CPR bacteria and DPANN archaea in groundwater ecosystems.</title>
        <authorList>
            <person name="He C.Y."/>
            <person name="Keren R."/>
            <person name="Whittaker M."/>
            <person name="Farag I.F."/>
            <person name="Doudna J."/>
            <person name="Cate J.H.D."/>
            <person name="Banfield J.F."/>
        </authorList>
    </citation>
    <scope>NUCLEOTIDE SEQUENCE</scope>
    <source>
        <strain evidence="13">NC_groundwater_928_Pr1_S-0.2um_72_17</strain>
    </source>
</reference>
<dbReference type="AlphaFoldDB" id="A0A9D6QJD9"/>
<sequence length="490" mass="54075">MSVRVRFAPSPTGYLHVGGARTALYNYLHARRAGGVFVLRIEDTDAERSTPESLAAIYDSMRWLGLAWDEGPDAGGAHGPYIQSERRARYRAHAGTLLAARRAYPCYCTPAELEARREQQLARGEPPRYDGRCRALDAAARAAHEAAGRPAALRFALEDSGEVAWDDAVRGRVAFRSDVLDDFVILRSDGLPTYNFACVVDDHEMEISDVIRGDDHISNTPRQILLDRAFGWTPPRFAHVPMILGSDGTRLSKRHGATSVSSYRDMGILPEALVNFLALLGWSLDGQRELFSLAELEQLFSIDRVGSNPAIFNIEKLEWMNGQHMKRLAEDDRLARVEAFLAAHGRDVSAHPREWRAALVRAIGDRLKTLADAERYGAFALDDALAVDPIAWSELLEKPDVGPRLASLADRVAADSEFSLASLEQVTRGLAAELGIKAGDLMSAARVALTGRKVAPGLFEVMTLLGREKAVRRLRDAASRWAEERQARTV</sequence>
<dbReference type="PANTHER" id="PTHR43311:SF2">
    <property type="entry name" value="GLUTAMATE--TRNA LIGASE, MITOCHONDRIAL-RELATED"/>
    <property type="match status" value="1"/>
</dbReference>
<comment type="caution">
    <text evidence="10">Lacks conserved residue(s) required for the propagation of feature annotation.</text>
</comment>
<dbReference type="Gene3D" id="3.40.50.620">
    <property type="entry name" value="HUPs"/>
    <property type="match status" value="1"/>
</dbReference>
<dbReference type="GO" id="GO:0008270">
    <property type="term" value="F:zinc ion binding"/>
    <property type="evidence" value="ECO:0007669"/>
    <property type="project" value="InterPro"/>
</dbReference>
<dbReference type="Pfam" id="PF00749">
    <property type="entry name" value="tRNA-synt_1c"/>
    <property type="match status" value="1"/>
</dbReference>
<comment type="subunit">
    <text evidence="3 10">Monomer.</text>
</comment>
<evidence type="ECO:0000313" key="14">
    <source>
        <dbReference type="Proteomes" id="UP000807850"/>
    </source>
</evidence>
<dbReference type="PROSITE" id="PS00178">
    <property type="entry name" value="AA_TRNA_LIGASE_I"/>
    <property type="match status" value="1"/>
</dbReference>
<evidence type="ECO:0000313" key="13">
    <source>
        <dbReference type="EMBL" id="MBI3539150.1"/>
    </source>
</evidence>
<feature type="binding site" evidence="10">
    <location>
        <position position="253"/>
    </location>
    <ligand>
        <name>ATP</name>
        <dbReference type="ChEBI" id="CHEBI:30616"/>
    </ligand>
</feature>
<dbReference type="InterPro" id="IPR049940">
    <property type="entry name" value="GluQ/Sye"/>
</dbReference>
<dbReference type="EC" id="6.1.1.17" evidence="10"/>
<evidence type="ECO:0000256" key="2">
    <source>
        <dbReference type="ARBA" id="ARBA00007894"/>
    </source>
</evidence>
<dbReference type="InterPro" id="IPR000924">
    <property type="entry name" value="Glu/Gln-tRNA-synth"/>
</dbReference>
<keyword evidence="5 10" id="KW-0436">Ligase</keyword>
<dbReference type="InterPro" id="IPR001412">
    <property type="entry name" value="aa-tRNA-synth_I_CS"/>
</dbReference>
<evidence type="ECO:0000256" key="4">
    <source>
        <dbReference type="ARBA" id="ARBA00022490"/>
    </source>
</evidence>
<dbReference type="InterPro" id="IPR045462">
    <property type="entry name" value="aa-tRNA-synth_I_cd-bd"/>
</dbReference>
<dbReference type="EMBL" id="JACQAY010000074">
    <property type="protein sequence ID" value="MBI3539150.1"/>
    <property type="molecule type" value="Genomic_DNA"/>
</dbReference>
<evidence type="ECO:0000256" key="9">
    <source>
        <dbReference type="ARBA" id="ARBA00023146"/>
    </source>
</evidence>
<dbReference type="PANTHER" id="PTHR43311">
    <property type="entry name" value="GLUTAMATE--TRNA LIGASE"/>
    <property type="match status" value="1"/>
</dbReference>
<dbReference type="InterPro" id="IPR014729">
    <property type="entry name" value="Rossmann-like_a/b/a_fold"/>
</dbReference>
<comment type="caution">
    <text evidence="13">The sequence shown here is derived from an EMBL/GenBank/DDBJ whole genome shotgun (WGS) entry which is preliminary data.</text>
</comment>
<evidence type="ECO:0000256" key="10">
    <source>
        <dbReference type="HAMAP-Rule" id="MF_00022"/>
    </source>
</evidence>
<dbReference type="HAMAP" id="MF_00022">
    <property type="entry name" value="Glu_tRNA_synth_type1"/>
    <property type="match status" value="1"/>
</dbReference>
<keyword evidence="9 10" id="KW-0030">Aminoacyl-tRNA synthetase</keyword>
<dbReference type="NCBIfam" id="TIGR00464">
    <property type="entry name" value="gltX_bact"/>
    <property type="match status" value="1"/>
</dbReference>
<comment type="subcellular location">
    <subcellularLocation>
        <location evidence="1 10">Cytoplasm</location>
    </subcellularLocation>
</comment>
<dbReference type="InterPro" id="IPR033910">
    <property type="entry name" value="GluRS_core"/>
</dbReference>
<evidence type="ECO:0000256" key="7">
    <source>
        <dbReference type="ARBA" id="ARBA00022840"/>
    </source>
</evidence>
<feature type="short sequence motif" description="'HIGH' region" evidence="10">
    <location>
        <begin position="9"/>
        <end position="19"/>
    </location>
</feature>
<keyword evidence="6 10" id="KW-0547">Nucleotide-binding</keyword>
<evidence type="ECO:0000259" key="12">
    <source>
        <dbReference type="Pfam" id="PF19269"/>
    </source>
</evidence>
<evidence type="ECO:0000256" key="6">
    <source>
        <dbReference type="ARBA" id="ARBA00022741"/>
    </source>
</evidence>
<dbReference type="InterPro" id="IPR008925">
    <property type="entry name" value="aa_tRNA-synth_I_cd-bd_sf"/>
</dbReference>
<comment type="similarity">
    <text evidence="2 10">Belongs to the class-I aminoacyl-tRNA synthetase family. Glutamate--tRNA ligase type 1 subfamily.</text>
</comment>
<dbReference type="SUPFAM" id="SSF48163">
    <property type="entry name" value="An anticodon-binding domain of class I aminoacyl-tRNA synthetases"/>
    <property type="match status" value="1"/>
</dbReference>
<evidence type="ECO:0000256" key="1">
    <source>
        <dbReference type="ARBA" id="ARBA00004496"/>
    </source>
</evidence>
<dbReference type="Proteomes" id="UP000807850">
    <property type="component" value="Unassembled WGS sequence"/>
</dbReference>
<dbReference type="InterPro" id="IPR004527">
    <property type="entry name" value="Glu-tRNA-ligase_bac/mito"/>
</dbReference>
<accession>A0A9D6QJD9</accession>
<protein>
    <recommendedName>
        <fullName evidence="10">Glutamate--tRNA ligase</fullName>
        <ecNumber evidence="10">6.1.1.17</ecNumber>
    </recommendedName>
    <alternativeName>
        <fullName evidence="10">Glutamyl-tRNA synthetase</fullName>
        <shortName evidence="10">GluRS</shortName>
    </alternativeName>
</protein>
<evidence type="ECO:0000259" key="11">
    <source>
        <dbReference type="Pfam" id="PF00749"/>
    </source>
</evidence>
<proteinExistence type="inferred from homology"/>
<evidence type="ECO:0000256" key="3">
    <source>
        <dbReference type="ARBA" id="ARBA00011245"/>
    </source>
</evidence>
<keyword evidence="8 10" id="KW-0648">Protein biosynthesis</keyword>